<dbReference type="Pfam" id="PF03816">
    <property type="entry name" value="LytR_cpsA_psr"/>
    <property type="match status" value="1"/>
</dbReference>
<comment type="similarity">
    <text evidence="1">Belongs to the LytR/CpsA/Psr (LCP) family.</text>
</comment>
<dbReference type="PANTHER" id="PTHR33392:SF6">
    <property type="entry name" value="POLYISOPRENYL-TEICHOIC ACID--PEPTIDOGLYCAN TEICHOIC ACID TRANSFERASE TAGU"/>
    <property type="match status" value="1"/>
</dbReference>
<feature type="transmembrane region" description="Helical" evidence="2">
    <location>
        <begin position="21"/>
        <end position="42"/>
    </location>
</feature>
<evidence type="ECO:0000256" key="2">
    <source>
        <dbReference type="SAM" id="Phobius"/>
    </source>
</evidence>
<dbReference type="InterPro" id="IPR004474">
    <property type="entry name" value="LytR_CpsA_psr"/>
</dbReference>
<keyword evidence="2" id="KW-0812">Transmembrane</keyword>
<dbReference type="PANTHER" id="PTHR33392">
    <property type="entry name" value="POLYISOPRENYL-TEICHOIC ACID--PEPTIDOGLYCAN TEICHOIC ACID TRANSFERASE TAGU"/>
    <property type="match status" value="1"/>
</dbReference>
<keyword evidence="2" id="KW-0472">Membrane</keyword>
<dbReference type="Gene3D" id="3.40.630.190">
    <property type="entry name" value="LCP protein"/>
    <property type="match status" value="1"/>
</dbReference>
<dbReference type="EMBL" id="MHCQ01000004">
    <property type="protein sequence ID" value="OGY25034.1"/>
    <property type="molecule type" value="Genomic_DNA"/>
</dbReference>
<accession>A0A1G1WBQ3</accession>
<comment type="caution">
    <text evidence="4">The sequence shown here is derived from an EMBL/GenBank/DDBJ whole genome shotgun (WGS) entry which is preliminary data.</text>
</comment>
<dbReference type="Proteomes" id="UP000177103">
    <property type="component" value="Unassembled WGS sequence"/>
</dbReference>
<evidence type="ECO:0000259" key="3">
    <source>
        <dbReference type="Pfam" id="PF03816"/>
    </source>
</evidence>
<reference evidence="4 5" key="1">
    <citation type="journal article" date="2016" name="Nat. Commun.">
        <title>Thousands of microbial genomes shed light on interconnected biogeochemical processes in an aquifer system.</title>
        <authorList>
            <person name="Anantharaman K."/>
            <person name="Brown C.T."/>
            <person name="Hug L.A."/>
            <person name="Sharon I."/>
            <person name="Castelle C.J."/>
            <person name="Probst A.J."/>
            <person name="Thomas B.C."/>
            <person name="Singh A."/>
            <person name="Wilkins M.J."/>
            <person name="Karaoz U."/>
            <person name="Brodie E.L."/>
            <person name="Williams K.H."/>
            <person name="Hubbard S.S."/>
            <person name="Banfield J.F."/>
        </authorList>
    </citation>
    <scope>NUCLEOTIDE SEQUENCE [LARGE SCALE GENOMIC DNA]</scope>
</reference>
<evidence type="ECO:0000313" key="5">
    <source>
        <dbReference type="Proteomes" id="UP000177103"/>
    </source>
</evidence>
<organism evidence="4 5">
    <name type="scientific">Candidatus Woykebacteria bacterium RBG_13_40_7b</name>
    <dbReference type="NCBI Taxonomy" id="1802594"/>
    <lineage>
        <taxon>Bacteria</taxon>
        <taxon>Candidatus Woykeibacteriota</taxon>
    </lineage>
</organism>
<dbReference type="NCBIfam" id="TIGR00350">
    <property type="entry name" value="lytR_cpsA_psr"/>
    <property type="match status" value="1"/>
</dbReference>
<proteinExistence type="inferred from homology"/>
<name>A0A1G1WBQ3_9BACT</name>
<evidence type="ECO:0000256" key="1">
    <source>
        <dbReference type="ARBA" id="ARBA00006068"/>
    </source>
</evidence>
<dbReference type="InterPro" id="IPR050922">
    <property type="entry name" value="LytR/CpsA/Psr_CW_biosynth"/>
</dbReference>
<dbReference type="AlphaFoldDB" id="A0A1G1WBQ3"/>
<gene>
    <name evidence="4" type="ORF">A2Y57_02660</name>
</gene>
<protein>
    <recommendedName>
        <fullName evidence="3">Cell envelope-related transcriptional attenuator domain-containing protein</fullName>
    </recommendedName>
</protein>
<evidence type="ECO:0000313" key="4">
    <source>
        <dbReference type="EMBL" id="OGY25034.1"/>
    </source>
</evidence>
<feature type="domain" description="Cell envelope-related transcriptional attenuator" evidence="3">
    <location>
        <begin position="107"/>
        <end position="278"/>
    </location>
</feature>
<keyword evidence="2" id="KW-1133">Transmembrane helix</keyword>
<sequence length="378" mass="42020">MKYVNLGSYKVKRREDSKSRLKLAALGIFVFILGYFIYLFWWPAFNVIKEVLKAPGSVISLIRNPADTLESTNGRVNFLILGIDKRSSIPYSYEGRDGKVYKNGFLSDTILFASVDLETKDTFLLSLPRDLWVKIDQYGYGKINAAYSIGETSGYAGGGLGLAKGVVEEHLGVPIHYSARLDFQAFEKAIDAIDGVEINIDRAFDDYNYPIEGMENAECPDGSFNCHLQHVHFDQGVQKMDGETALRYVRSRQGTNGEGTDFARAKRQQKVILAFRDKAVSLETLANPIKLSSLILSFGEGLAMDFDLNVLGALVKLVKDVDPKKVRTVTLETGDTGLVYSPPMEQYGGAYVLLPKVGWDKIKLFLKENLSYEVGGSN</sequence>